<evidence type="ECO:0000256" key="2">
    <source>
        <dbReference type="ARBA" id="ARBA00004225"/>
    </source>
</evidence>
<comment type="function">
    <text evidence="17">Core subunit of the mitochondrial membrane respiratory chain NADH dehydrogenase (Complex I) which catalyzes electron transfer from NADH through the respiratory chain, using ubiquinone as an electron acceptor. Essential for the catalytic activity and assembly of complex I.</text>
</comment>
<reference evidence="19" key="1">
    <citation type="submission" date="2014-01" db="EMBL/GenBank/DDBJ databases">
        <title>The mitochondrial genome of the two proturan species Acerella muscorum and Acerentomon microrhinus.</title>
        <authorList>
            <person name="Carapelli A."/>
            <person name="Yun B."/>
            <person name="Nardi F."/>
            <person name="Frati F."/>
        </authorList>
    </citation>
    <scope>NUCLEOTIDE SEQUENCE</scope>
</reference>
<sequence>MILDLLFKTMLMSMCLLITLIKDFNLSISLFMVMFLYMMKIPYCWMEFNYKGLIMMDKISYLLCSLTLLIMMMMIFSSFFNLFNMDNNYFLMFTFNMMMLLIFLVFTSKSILLLYLFFECSLIPVFMLIMGWGMNPEKLQSSIYMIMYTMSMSLPFLIFIIYYMNNKEINVIMNYNMIFTNSFIEILLYIILFLMFLVKMPMFMLHLWLPKAHVEAPVSGSMILAGILLKMGGYGILRLMTMYKGLLMFMNLILMISLSGYIYISLICLSMVDLKMLVAYSSVVHMSLVIVGLMTNFMTGIMGSMYLMLGHGLCSSALFFMLNVNYSRSGSRSFIFNKGSYLIMPTYGFWWFMTCIGNISNPPSLNIFGEIMLMSSLLSLSNLFLVVLIMGFLLNSCFSIYLFSYIHHGKIFENNKFLINMSFMNNLIIFIHLFFLNFSFIFI</sequence>
<evidence type="ECO:0000256" key="1">
    <source>
        <dbReference type="ARBA" id="ARBA00003257"/>
    </source>
</evidence>
<comment type="catalytic activity">
    <reaction evidence="16 17">
        <text>a ubiquinone + NADH + 5 H(+)(in) = a ubiquinol + NAD(+) + 4 H(+)(out)</text>
        <dbReference type="Rhea" id="RHEA:29091"/>
        <dbReference type="Rhea" id="RHEA-COMP:9565"/>
        <dbReference type="Rhea" id="RHEA-COMP:9566"/>
        <dbReference type="ChEBI" id="CHEBI:15378"/>
        <dbReference type="ChEBI" id="CHEBI:16389"/>
        <dbReference type="ChEBI" id="CHEBI:17976"/>
        <dbReference type="ChEBI" id="CHEBI:57540"/>
        <dbReference type="ChEBI" id="CHEBI:57945"/>
        <dbReference type="EC" id="7.1.1.2"/>
    </reaction>
</comment>
<feature type="transmembrane region" description="Helical" evidence="17">
    <location>
        <begin position="89"/>
        <end position="106"/>
    </location>
</feature>
<evidence type="ECO:0000256" key="17">
    <source>
        <dbReference type="RuleBase" id="RU003297"/>
    </source>
</evidence>
<keyword evidence="9" id="KW-1278">Translocase</keyword>
<evidence type="ECO:0000256" key="10">
    <source>
        <dbReference type="ARBA" id="ARBA00022982"/>
    </source>
</evidence>
<evidence type="ECO:0000256" key="7">
    <source>
        <dbReference type="ARBA" id="ARBA00022660"/>
    </source>
</evidence>
<evidence type="ECO:0000256" key="12">
    <source>
        <dbReference type="ARBA" id="ARBA00023027"/>
    </source>
</evidence>
<keyword evidence="11 17" id="KW-1133">Transmembrane helix</keyword>
<keyword evidence="15 17" id="KW-0472">Membrane</keyword>
<feature type="transmembrane region" description="Helical" evidence="17">
    <location>
        <begin position="342"/>
        <end position="359"/>
    </location>
</feature>
<dbReference type="PANTHER" id="PTHR43507:SF20">
    <property type="entry name" value="NADH-UBIQUINONE OXIDOREDUCTASE CHAIN 4"/>
    <property type="match status" value="1"/>
</dbReference>
<dbReference type="GO" id="GO:0031966">
    <property type="term" value="C:mitochondrial membrane"/>
    <property type="evidence" value="ECO:0007669"/>
    <property type="project" value="UniProtKB-SubCell"/>
</dbReference>
<comment type="similarity">
    <text evidence="3 17">Belongs to the complex I subunit 4 family.</text>
</comment>
<dbReference type="InterPro" id="IPR003918">
    <property type="entry name" value="NADH_UbQ_OxRdtase"/>
</dbReference>
<name>A0A0C4K2N0_9HEXA</name>
<dbReference type="PANTHER" id="PTHR43507">
    <property type="entry name" value="NADH-UBIQUINONE OXIDOREDUCTASE CHAIN 4"/>
    <property type="match status" value="1"/>
</dbReference>
<keyword evidence="14 17" id="KW-0496">Mitochondrion</keyword>
<protein>
    <recommendedName>
        <fullName evidence="5 17">NADH-ubiquinone oxidoreductase chain 4</fullName>
        <ecNumber evidence="4 17">7.1.1.2</ecNumber>
    </recommendedName>
</protein>
<accession>A0A0C4K2N0</accession>
<feature type="transmembrane region" description="Helical" evidence="17">
    <location>
        <begin position="249"/>
        <end position="272"/>
    </location>
</feature>
<dbReference type="Pfam" id="PF00361">
    <property type="entry name" value="Proton_antipo_M"/>
    <property type="match status" value="1"/>
</dbReference>
<dbReference type="PRINTS" id="PR01437">
    <property type="entry name" value="NUOXDRDTASE4"/>
</dbReference>
<feature type="transmembrane region" description="Helical" evidence="17">
    <location>
        <begin position="305"/>
        <end position="322"/>
    </location>
</feature>
<dbReference type="InterPro" id="IPR001750">
    <property type="entry name" value="ND/Mrp_TM"/>
</dbReference>
<keyword evidence="7 17" id="KW-0679">Respiratory chain</keyword>
<organism evidence="19">
    <name type="scientific">Acerella muscorum</name>
    <dbReference type="NCBI Taxonomy" id="187596"/>
    <lineage>
        <taxon>Eukaryota</taxon>
        <taxon>Metazoa</taxon>
        <taxon>Ecdysozoa</taxon>
        <taxon>Arthropoda</taxon>
        <taxon>Hexapoda</taxon>
        <taxon>Protura</taxon>
        <taxon>Acerentomata</taxon>
        <taxon>Acerentomidae</taxon>
        <taxon>Acerella</taxon>
    </lineage>
</organism>
<feature type="transmembrane region" description="Helical" evidence="17">
    <location>
        <begin position="16"/>
        <end position="38"/>
    </location>
</feature>
<dbReference type="GeneID" id="23762676"/>
<evidence type="ECO:0000256" key="5">
    <source>
        <dbReference type="ARBA" id="ARBA00021006"/>
    </source>
</evidence>
<evidence type="ECO:0000256" key="8">
    <source>
        <dbReference type="ARBA" id="ARBA00022692"/>
    </source>
</evidence>
<evidence type="ECO:0000256" key="3">
    <source>
        <dbReference type="ARBA" id="ARBA00009025"/>
    </source>
</evidence>
<comment type="function">
    <text evidence="1">Core subunit of the mitochondrial membrane respiratory chain NADH dehydrogenase (Complex I) that is believed to belong to the minimal assembly required for catalysis. Complex I functions in the transfer of electrons from NADH to the respiratory chain. The immediate electron acceptor for the enzyme is believed to be ubiquinone.</text>
</comment>
<feature type="transmembrane region" description="Helical" evidence="17">
    <location>
        <begin position="218"/>
        <end position="237"/>
    </location>
</feature>
<evidence type="ECO:0000256" key="9">
    <source>
        <dbReference type="ARBA" id="ARBA00022967"/>
    </source>
</evidence>
<evidence type="ECO:0000259" key="18">
    <source>
        <dbReference type="Pfam" id="PF00361"/>
    </source>
</evidence>
<feature type="transmembrane region" description="Helical" evidence="17">
    <location>
        <begin position="145"/>
        <end position="165"/>
    </location>
</feature>
<dbReference type="EMBL" id="KJ101608">
    <property type="protein sequence ID" value="AHL42972.1"/>
    <property type="molecule type" value="Genomic_DNA"/>
</dbReference>
<dbReference type="GO" id="GO:0008137">
    <property type="term" value="F:NADH dehydrogenase (ubiquinone) activity"/>
    <property type="evidence" value="ECO:0007669"/>
    <property type="project" value="UniProtKB-UniRule"/>
</dbReference>
<dbReference type="EC" id="7.1.1.2" evidence="4 17"/>
<keyword evidence="6 17" id="KW-0813">Transport</keyword>
<evidence type="ECO:0000256" key="15">
    <source>
        <dbReference type="ARBA" id="ARBA00023136"/>
    </source>
</evidence>
<feature type="transmembrane region" description="Helical" evidence="17">
    <location>
        <begin position="423"/>
        <end position="442"/>
    </location>
</feature>
<gene>
    <name evidence="19" type="primary">ND4</name>
</gene>
<evidence type="ECO:0000256" key="16">
    <source>
        <dbReference type="ARBA" id="ARBA00049551"/>
    </source>
</evidence>
<keyword evidence="8 17" id="KW-0812">Transmembrane</keyword>
<dbReference type="CTD" id="4538"/>
<comment type="subcellular location">
    <subcellularLocation>
        <location evidence="2 17">Mitochondrion membrane</location>
        <topology evidence="2 17">Multi-pass membrane protein</topology>
    </subcellularLocation>
</comment>
<evidence type="ECO:0000313" key="19">
    <source>
        <dbReference type="EMBL" id="AHL42972.1"/>
    </source>
</evidence>
<dbReference type="RefSeq" id="YP_009127091.1">
    <property type="nucleotide sequence ID" value="NC_026675.1"/>
</dbReference>
<dbReference type="GO" id="GO:0015990">
    <property type="term" value="P:electron transport coupled proton transport"/>
    <property type="evidence" value="ECO:0007669"/>
    <property type="project" value="TreeGrafter"/>
</dbReference>
<geneLocation type="mitochondrion" evidence="19"/>
<evidence type="ECO:0000256" key="4">
    <source>
        <dbReference type="ARBA" id="ARBA00012944"/>
    </source>
</evidence>
<feature type="transmembrane region" description="Helical" evidence="17">
    <location>
        <begin position="380"/>
        <end position="403"/>
    </location>
</feature>
<dbReference type="GO" id="GO:0048039">
    <property type="term" value="F:ubiquinone binding"/>
    <property type="evidence" value="ECO:0007669"/>
    <property type="project" value="TreeGrafter"/>
</dbReference>
<keyword evidence="13 17" id="KW-0830">Ubiquinone</keyword>
<keyword evidence="10 17" id="KW-0249">Electron transport</keyword>
<keyword evidence="12 17" id="KW-0520">NAD</keyword>
<feature type="transmembrane region" description="Helical" evidence="17">
    <location>
        <begin position="177"/>
        <end position="198"/>
    </location>
</feature>
<proteinExistence type="inferred from homology"/>
<feature type="transmembrane region" description="Helical" evidence="17">
    <location>
        <begin position="59"/>
        <end position="83"/>
    </location>
</feature>
<dbReference type="GO" id="GO:0003954">
    <property type="term" value="F:NADH dehydrogenase activity"/>
    <property type="evidence" value="ECO:0007669"/>
    <property type="project" value="TreeGrafter"/>
</dbReference>
<dbReference type="AlphaFoldDB" id="A0A0C4K2N0"/>
<evidence type="ECO:0000256" key="11">
    <source>
        <dbReference type="ARBA" id="ARBA00022989"/>
    </source>
</evidence>
<feature type="domain" description="NADH:quinone oxidoreductase/Mrp antiporter transmembrane" evidence="18">
    <location>
        <begin position="108"/>
        <end position="390"/>
    </location>
</feature>
<evidence type="ECO:0000256" key="14">
    <source>
        <dbReference type="ARBA" id="ARBA00023128"/>
    </source>
</evidence>
<evidence type="ECO:0000256" key="6">
    <source>
        <dbReference type="ARBA" id="ARBA00022448"/>
    </source>
</evidence>
<evidence type="ECO:0000256" key="13">
    <source>
        <dbReference type="ARBA" id="ARBA00023075"/>
    </source>
</evidence>
<feature type="transmembrane region" description="Helical" evidence="17">
    <location>
        <begin position="113"/>
        <end position="133"/>
    </location>
</feature>
<dbReference type="GO" id="GO:0042773">
    <property type="term" value="P:ATP synthesis coupled electron transport"/>
    <property type="evidence" value="ECO:0007669"/>
    <property type="project" value="InterPro"/>
</dbReference>